<dbReference type="InterPro" id="IPR017857">
    <property type="entry name" value="Coagulation_fac-like_Gla_dom"/>
</dbReference>
<dbReference type="PANTHER" id="PTHR24278:SF26">
    <property type="entry name" value="COAGULATION FACTOR VII"/>
    <property type="match status" value="1"/>
</dbReference>
<sequence>MDPGKRKALCLCVMVFTMPLLSYTVFLEEREASVFLRRSRRANSWFEEFKAPSLERECYEEVCSYEEAKEIYQDKQRTDEFWRKYTDGDQCLSNPCINGGTCFDQHEAYTCSCVYPFEGRNCEKNMNDELKCDNNNGQCEHFCHDTPTTIRTCSCVEGYALGENGLSCIPTVQYPCGKKPVVKKVRTLHRIVGGETCPKGFCPWQAALFQTKKFICGGALIAPTWVITAAHCVSALKESQLSVVLGEHKLSEDEGTEQERNISEIIVHKKYTGRKYNYNNDIALLKLDQPVNYTDYVVPLCLPLRLFAVRVLQSIKYSTVSGWGRLLEGGATPDVLRHVQMPRVSIQECIQQTQMNISENMFCAGFTDGSKDACKGDSGGPHVTQYKNTFFLTGIVSWGMGCAQKDKYGVYTRLSKYVDWIQDHMTRNSSEINTTLY</sequence>
<dbReference type="InterPro" id="IPR000152">
    <property type="entry name" value="EGF-type_Asp/Asn_hydroxyl_site"/>
</dbReference>
<dbReference type="PROSITE" id="PS50026">
    <property type="entry name" value="EGF_3"/>
    <property type="match status" value="1"/>
</dbReference>
<evidence type="ECO:0000256" key="16">
    <source>
        <dbReference type="ARBA" id="ARBA00023180"/>
    </source>
</evidence>
<dbReference type="PROSITE" id="PS00010">
    <property type="entry name" value="ASX_HYDROXYL"/>
    <property type="match status" value="1"/>
</dbReference>
<dbReference type="InterPro" id="IPR043504">
    <property type="entry name" value="Peptidase_S1_PA_chymotrypsin"/>
</dbReference>
<dbReference type="PROSITE" id="PS00135">
    <property type="entry name" value="TRYPSIN_SER"/>
    <property type="match status" value="1"/>
</dbReference>
<feature type="chain" id="PRO_5034295101" description="Coagulation factor VII" evidence="22">
    <location>
        <begin position="23"/>
        <end position="437"/>
    </location>
</feature>
<dbReference type="PROSITE" id="PS01187">
    <property type="entry name" value="EGF_CA"/>
    <property type="match status" value="1"/>
</dbReference>
<dbReference type="GO" id="GO:0005615">
    <property type="term" value="C:extracellular space"/>
    <property type="evidence" value="ECO:0007669"/>
    <property type="project" value="TreeGrafter"/>
</dbReference>
<dbReference type="InterPro" id="IPR012224">
    <property type="entry name" value="Pept_S1A_FX"/>
</dbReference>
<keyword evidence="5" id="KW-0301">Gamma-carboxyglutamic acid</keyword>
<comment type="caution">
    <text evidence="20">Lacks conserved residue(s) required for the propagation of feature annotation.</text>
</comment>
<evidence type="ECO:0000256" key="4">
    <source>
        <dbReference type="ARBA" id="ARBA00015530"/>
    </source>
</evidence>
<dbReference type="GeneTree" id="ENSGT00940000154474"/>
<dbReference type="SMART" id="SM00179">
    <property type="entry name" value="EGF_CA"/>
    <property type="match status" value="1"/>
</dbReference>
<reference evidence="26" key="2">
    <citation type="submission" date="2025-09" db="UniProtKB">
        <authorList>
            <consortium name="Ensembl"/>
        </authorList>
    </citation>
    <scope>IDENTIFICATION</scope>
</reference>
<dbReference type="Pfam" id="PF00594">
    <property type="entry name" value="Gla"/>
    <property type="match status" value="1"/>
</dbReference>
<dbReference type="GO" id="GO:0006508">
    <property type="term" value="P:proteolysis"/>
    <property type="evidence" value="ECO:0007669"/>
    <property type="project" value="UniProtKB-KW"/>
</dbReference>
<dbReference type="PIRSF" id="PIRSF001143">
    <property type="entry name" value="Factor_X"/>
    <property type="match status" value="1"/>
</dbReference>
<dbReference type="CDD" id="cd00190">
    <property type="entry name" value="Tryp_SPc"/>
    <property type="match status" value="1"/>
</dbReference>
<evidence type="ECO:0000256" key="13">
    <source>
        <dbReference type="ARBA" id="ARBA00022837"/>
    </source>
</evidence>
<dbReference type="Ensembl" id="ENSLLET00000007198.1">
    <property type="protein sequence ID" value="ENSLLEP00000006917.1"/>
    <property type="gene ID" value="ENSLLEG00000004361.1"/>
</dbReference>
<dbReference type="OrthoDB" id="10004439at2759"/>
<dbReference type="GO" id="GO:0007596">
    <property type="term" value="P:blood coagulation"/>
    <property type="evidence" value="ECO:0007669"/>
    <property type="project" value="InterPro"/>
</dbReference>
<evidence type="ECO:0000259" key="23">
    <source>
        <dbReference type="PROSITE" id="PS50026"/>
    </source>
</evidence>
<evidence type="ECO:0000313" key="27">
    <source>
        <dbReference type="Proteomes" id="UP000694569"/>
    </source>
</evidence>
<dbReference type="EC" id="3.4.21.21" evidence="3"/>
<feature type="disulfide bond" evidence="20">
    <location>
        <begin position="113"/>
        <end position="122"/>
    </location>
</feature>
<dbReference type="PROSITE" id="PS00011">
    <property type="entry name" value="GLA_1"/>
    <property type="match status" value="1"/>
</dbReference>
<dbReference type="GO" id="GO:0005509">
    <property type="term" value="F:calcium ion binding"/>
    <property type="evidence" value="ECO:0007669"/>
    <property type="project" value="InterPro"/>
</dbReference>
<evidence type="ECO:0000256" key="11">
    <source>
        <dbReference type="ARBA" id="ARBA00022737"/>
    </source>
</evidence>
<dbReference type="InterPro" id="IPR001254">
    <property type="entry name" value="Trypsin_dom"/>
</dbReference>
<feature type="signal peptide" evidence="22">
    <location>
        <begin position="1"/>
        <end position="22"/>
    </location>
</feature>
<organism evidence="26 27">
    <name type="scientific">Leptobrachium leishanense</name>
    <name type="common">Leishan spiny toad</name>
    <dbReference type="NCBI Taxonomy" id="445787"/>
    <lineage>
        <taxon>Eukaryota</taxon>
        <taxon>Metazoa</taxon>
        <taxon>Chordata</taxon>
        <taxon>Craniata</taxon>
        <taxon>Vertebrata</taxon>
        <taxon>Euteleostomi</taxon>
        <taxon>Amphibia</taxon>
        <taxon>Batrachia</taxon>
        <taxon>Anura</taxon>
        <taxon>Pelobatoidea</taxon>
        <taxon>Megophryidae</taxon>
        <taxon>Leptobrachium</taxon>
    </lineage>
</organism>
<evidence type="ECO:0000256" key="10">
    <source>
        <dbReference type="ARBA" id="ARBA00022729"/>
    </source>
</evidence>
<keyword evidence="27" id="KW-1185">Reference proteome</keyword>
<dbReference type="InterPro" id="IPR018097">
    <property type="entry name" value="EGF_Ca-bd_CS"/>
</dbReference>
<evidence type="ECO:0000256" key="3">
    <source>
        <dbReference type="ARBA" id="ARBA00012069"/>
    </source>
</evidence>
<feature type="active site" description="Charge relay system" evidence="19">
    <location>
        <position position="231"/>
    </location>
</feature>
<evidence type="ECO:0000256" key="22">
    <source>
        <dbReference type="SAM" id="SignalP"/>
    </source>
</evidence>
<keyword evidence="7 20" id="KW-0245">EGF-like domain</keyword>
<dbReference type="FunFam" id="4.10.740.10:FF:000001">
    <property type="entry name" value="vitamin K-dependent protein S"/>
    <property type="match status" value="1"/>
</dbReference>
<keyword evidence="21" id="KW-0720">Serine protease</keyword>
<dbReference type="FunFam" id="2.10.25.10:FF:000420">
    <property type="entry name" value="Coagulation factor VII"/>
    <property type="match status" value="1"/>
</dbReference>
<dbReference type="CDD" id="cd00054">
    <property type="entry name" value="EGF_CA"/>
    <property type="match status" value="1"/>
</dbReference>
<dbReference type="SMART" id="SM00069">
    <property type="entry name" value="GLA"/>
    <property type="match status" value="1"/>
</dbReference>
<dbReference type="InterPro" id="IPR000294">
    <property type="entry name" value="GLA_domain"/>
</dbReference>
<dbReference type="Pfam" id="PF00089">
    <property type="entry name" value="Trypsin"/>
    <property type="match status" value="1"/>
</dbReference>
<dbReference type="Pfam" id="PF14670">
    <property type="entry name" value="FXa_inhibition"/>
    <property type="match status" value="1"/>
</dbReference>
<dbReference type="FunFam" id="2.40.10.10:FF:000013">
    <property type="entry name" value="Coagulation factor X"/>
    <property type="match status" value="1"/>
</dbReference>
<dbReference type="Gene3D" id="4.10.740.10">
    <property type="entry name" value="Coagulation Factor IX"/>
    <property type="match status" value="1"/>
</dbReference>
<dbReference type="AlphaFoldDB" id="A0A8C5M2M2"/>
<accession>A0A8C5M2M2</accession>
<dbReference type="Pfam" id="PF00008">
    <property type="entry name" value="EGF"/>
    <property type="match status" value="1"/>
</dbReference>
<keyword evidence="14" id="KW-0865">Zymogen</keyword>
<keyword evidence="11" id="KW-0677">Repeat</keyword>
<dbReference type="GO" id="GO:0004252">
    <property type="term" value="F:serine-type endopeptidase activity"/>
    <property type="evidence" value="ECO:0007669"/>
    <property type="project" value="UniProtKB-EC"/>
</dbReference>
<evidence type="ECO:0000256" key="17">
    <source>
        <dbReference type="ARBA" id="ARBA00030307"/>
    </source>
</evidence>
<evidence type="ECO:0000259" key="25">
    <source>
        <dbReference type="PROSITE" id="PS50998"/>
    </source>
</evidence>
<reference evidence="26" key="1">
    <citation type="submission" date="2025-08" db="UniProtKB">
        <authorList>
            <consortium name="Ensembl"/>
        </authorList>
    </citation>
    <scope>IDENTIFICATION</scope>
</reference>
<dbReference type="PRINTS" id="PR00001">
    <property type="entry name" value="GLABLOOD"/>
</dbReference>
<comment type="catalytic activity">
    <reaction evidence="1">
        <text>Selective cleavage of Arg-|-Ile bond in factor X to form factor Xa.</text>
        <dbReference type="EC" id="3.4.21.21"/>
    </reaction>
</comment>
<dbReference type="PROSITE" id="PS50240">
    <property type="entry name" value="TRYPSIN_DOM"/>
    <property type="match status" value="1"/>
</dbReference>
<dbReference type="PROSITE" id="PS00022">
    <property type="entry name" value="EGF_1"/>
    <property type="match status" value="1"/>
</dbReference>
<comment type="function">
    <text evidence="18">Initiates the extrinsic pathway of blood coagulation. Serine protease that circulates in the blood in a zymogen form. Factor VII is converted to factor VIIa by factor Xa, factor XIIa, factor IXa, or thrombin by minor proteolysis. In the presence of tissue factor and calcium ions, factor VIIa then converts factor X to factor Xa by limited proteolysis. Factor VIIa also converts factor IX to factor IXa in the presence of tissue factor and calcium.</text>
</comment>
<evidence type="ECO:0000256" key="6">
    <source>
        <dbReference type="ARBA" id="ARBA00022525"/>
    </source>
</evidence>
<dbReference type="InterPro" id="IPR018114">
    <property type="entry name" value="TRYPSIN_HIS"/>
</dbReference>
<dbReference type="PROSITE" id="PS01186">
    <property type="entry name" value="EGF_2"/>
    <property type="match status" value="1"/>
</dbReference>
<evidence type="ECO:0000256" key="21">
    <source>
        <dbReference type="RuleBase" id="RU363034"/>
    </source>
</evidence>
<evidence type="ECO:0000259" key="24">
    <source>
        <dbReference type="PROSITE" id="PS50240"/>
    </source>
</evidence>
<evidence type="ECO:0000256" key="19">
    <source>
        <dbReference type="PIRSR" id="PIRSR001143-1"/>
    </source>
</evidence>
<dbReference type="SMART" id="SM00181">
    <property type="entry name" value="EGF"/>
    <property type="match status" value="2"/>
</dbReference>
<name>A0A8C5M2M2_9ANUR</name>
<evidence type="ECO:0000256" key="9">
    <source>
        <dbReference type="ARBA" id="ARBA00022685"/>
    </source>
</evidence>
<dbReference type="SUPFAM" id="SSF57196">
    <property type="entry name" value="EGF/Laminin"/>
    <property type="match status" value="1"/>
</dbReference>
<keyword evidence="16" id="KW-0325">Glycoprotein</keyword>
<dbReference type="SMART" id="SM00020">
    <property type="entry name" value="Tryp_SPc"/>
    <property type="match status" value="1"/>
</dbReference>
<keyword evidence="10 22" id="KW-0732">Signal</keyword>
<dbReference type="InterPro" id="IPR001314">
    <property type="entry name" value="Peptidase_S1A"/>
</dbReference>
<dbReference type="InterPro" id="IPR000742">
    <property type="entry name" value="EGF"/>
</dbReference>
<keyword evidence="12 21" id="KW-0378">Hydrolase</keyword>
<dbReference type="InterPro" id="IPR050442">
    <property type="entry name" value="Peptidase_S1_coag_factors"/>
</dbReference>
<evidence type="ECO:0000256" key="1">
    <source>
        <dbReference type="ARBA" id="ARBA00001355"/>
    </source>
</evidence>
<evidence type="ECO:0000313" key="26">
    <source>
        <dbReference type="Ensembl" id="ENSLLEP00000006917.1"/>
    </source>
</evidence>
<keyword evidence="9" id="KW-0165">Cleavage on pair of basic residues</keyword>
<evidence type="ECO:0000256" key="18">
    <source>
        <dbReference type="ARBA" id="ARBA00056668"/>
    </source>
</evidence>
<feature type="domain" description="Peptidase S1" evidence="24">
    <location>
        <begin position="191"/>
        <end position="426"/>
    </location>
</feature>
<evidence type="ECO:0000256" key="5">
    <source>
        <dbReference type="ARBA" id="ARBA00022479"/>
    </source>
</evidence>
<feature type="domain" description="EGF-like" evidence="23">
    <location>
        <begin position="87"/>
        <end position="123"/>
    </location>
</feature>
<protein>
    <recommendedName>
        <fullName evidence="4">Coagulation factor VII</fullName>
        <ecNumber evidence="3">3.4.21.21</ecNumber>
    </recommendedName>
    <alternativeName>
        <fullName evidence="17">Serum prothrombin conversion accelerator</fullName>
    </alternativeName>
</protein>
<dbReference type="PROSITE" id="PS00134">
    <property type="entry name" value="TRYPSIN_HIS"/>
    <property type="match status" value="1"/>
</dbReference>
<keyword evidence="6" id="KW-0964">Secreted</keyword>
<dbReference type="InterPro" id="IPR035972">
    <property type="entry name" value="GLA-like_dom_SF"/>
</dbReference>
<keyword evidence="13" id="KW-0106">Calcium</keyword>
<dbReference type="SUPFAM" id="SSF57630">
    <property type="entry name" value="GLA-domain"/>
    <property type="match status" value="1"/>
</dbReference>
<dbReference type="Proteomes" id="UP000694569">
    <property type="component" value="Unplaced"/>
</dbReference>
<feature type="active site" description="Charge relay system" evidence="19">
    <location>
        <position position="281"/>
    </location>
</feature>
<keyword evidence="15 20" id="KW-1015">Disulfide bond</keyword>
<feature type="domain" description="Gla" evidence="25">
    <location>
        <begin position="41"/>
        <end position="87"/>
    </location>
</feature>
<dbReference type="InterPro" id="IPR001881">
    <property type="entry name" value="EGF-like_Ca-bd_dom"/>
</dbReference>
<gene>
    <name evidence="26" type="primary">F7</name>
</gene>
<evidence type="ECO:0000256" key="7">
    <source>
        <dbReference type="ARBA" id="ARBA00022536"/>
    </source>
</evidence>
<dbReference type="PRINTS" id="PR00722">
    <property type="entry name" value="CHYMOTRYPSIN"/>
</dbReference>
<dbReference type="Gene3D" id="2.10.25.10">
    <property type="entry name" value="Laminin"/>
    <property type="match status" value="2"/>
</dbReference>
<comment type="subcellular location">
    <subcellularLocation>
        <location evidence="2">Secreted</location>
    </subcellularLocation>
</comment>
<evidence type="ECO:0000256" key="14">
    <source>
        <dbReference type="ARBA" id="ARBA00023145"/>
    </source>
</evidence>
<dbReference type="SUPFAM" id="SSF50494">
    <property type="entry name" value="Trypsin-like serine proteases"/>
    <property type="match status" value="1"/>
</dbReference>
<evidence type="ECO:0000256" key="15">
    <source>
        <dbReference type="ARBA" id="ARBA00023157"/>
    </source>
</evidence>
<keyword evidence="8 21" id="KW-0645">Protease</keyword>
<dbReference type="InterPro" id="IPR009003">
    <property type="entry name" value="Peptidase_S1_PA"/>
</dbReference>
<dbReference type="PANTHER" id="PTHR24278">
    <property type="entry name" value="COAGULATION FACTOR"/>
    <property type="match status" value="1"/>
</dbReference>
<evidence type="ECO:0000256" key="8">
    <source>
        <dbReference type="ARBA" id="ARBA00022670"/>
    </source>
</evidence>
<dbReference type="InterPro" id="IPR033116">
    <property type="entry name" value="TRYPSIN_SER"/>
</dbReference>
<proteinExistence type="predicted"/>
<feature type="active site" description="Charge relay system" evidence="19">
    <location>
        <position position="378"/>
    </location>
</feature>
<dbReference type="Gene3D" id="2.40.10.10">
    <property type="entry name" value="Trypsin-like serine proteases"/>
    <property type="match status" value="2"/>
</dbReference>
<evidence type="ECO:0000256" key="20">
    <source>
        <dbReference type="PROSITE-ProRule" id="PRU00076"/>
    </source>
</evidence>
<evidence type="ECO:0000256" key="2">
    <source>
        <dbReference type="ARBA" id="ARBA00004613"/>
    </source>
</evidence>
<dbReference type="PROSITE" id="PS50998">
    <property type="entry name" value="GLA_2"/>
    <property type="match status" value="1"/>
</dbReference>
<evidence type="ECO:0000256" key="12">
    <source>
        <dbReference type="ARBA" id="ARBA00022801"/>
    </source>
</evidence>